<evidence type="ECO:0000259" key="1">
    <source>
        <dbReference type="PROSITE" id="PS51742"/>
    </source>
</evidence>
<reference evidence="3" key="1">
    <citation type="journal article" date="2015" name="Genome Announc.">
        <title>Whole-Genome Sequences of 80 Environmental and Clinical Isolates of Burkholderia pseudomallei.</title>
        <authorList>
            <person name="Johnson S.L."/>
            <person name="Baker A.L."/>
            <person name="Chain P.S."/>
            <person name="Currie B.J."/>
            <person name="Daligault H.E."/>
            <person name="Davenport K.W."/>
            <person name="Davis C.B."/>
            <person name="Inglis T.J."/>
            <person name="Kaestli M."/>
            <person name="Koren S."/>
            <person name="Mayo M."/>
            <person name="Merritt A.J."/>
            <person name="Price E.P."/>
            <person name="Sarovich D.S."/>
            <person name="Warner J."/>
            <person name="Rosovitz M.J."/>
        </authorList>
    </citation>
    <scope>NUCLEOTIDE SEQUENCE [LARGE SCALE GENOMIC DNA]</scope>
    <source>
        <strain evidence="3">DSM 2030</strain>
    </source>
</reference>
<dbReference type="STRING" id="2325.TKV_c02350"/>
<dbReference type="SUPFAM" id="SSF117856">
    <property type="entry name" value="AF0104/ALDC/Ptd012-like"/>
    <property type="match status" value="1"/>
</dbReference>
<dbReference type="EMBL" id="CP009170">
    <property type="protein sequence ID" value="AIS51440.1"/>
    <property type="molecule type" value="Genomic_DNA"/>
</dbReference>
<dbReference type="eggNOG" id="COG1661">
    <property type="taxonomic scope" value="Bacteria"/>
</dbReference>
<proteinExistence type="predicted"/>
<evidence type="ECO:0000313" key="3">
    <source>
        <dbReference type="Proteomes" id="UP000029669"/>
    </source>
</evidence>
<dbReference type="Gene3D" id="3.30.1330.80">
    <property type="entry name" value="Hypothetical protein, similar to alpha- acetolactate decarboxylase, domain 2"/>
    <property type="match status" value="1"/>
</dbReference>
<dbReference type="InterPro" id="IPR005175">
    <property type="entry name" value="PPC_dom"/>
</dbReference>
<dbReference type="PROSITE" id="PS51742">
    <property type="entry name" value="PPC"/>
    <property type="match status" value="1"/>
</dbReference>
<accession>A0A097ANQ1</accession>
<name>A0A097ANQ1_THEKI</name>
<dbReference type="KEGG" id="tki:TKV_c02350"/>
<keyword evidence="3" id="KW-1185">Reference proteome</keyword>
<feature type="domain" description="PPC" evidence="1">
    <location>
        <begin position="1"/>
        <end position="66"/>
    </location>
</feature>
<protein>
    <recommendedName>
        <fullName evidence="1">PPC domain-containing protein</fullName>
    </recommendedName>
</protein>
<evidence type="ECO:0000313" key="2">
    <source>
        <dbReference type="EMBL" id="AIS51440.1"/>
    </source>
</evidence>
<dbReference type="AlphaFoldDB" id="A0A097ANQ1"/>
<gene>
    <name evidence="2" type="ORF">TKV_c02350</name>
</gene>
<dbReference type="Proteomes" id="UP000029669">
    <property type="component" value="Chromosome"/>
</dbReference>
<sequence length="66" mass="7427">MCQKLVGEKYTEILHELVATAYGNAFGGHLMEGTIIFAAEFVISDYGDNKLEKVYDEKTGLQLWNI</sequence>
<dbReference type="HOGENOM" id="CLU_2829869_0_0_9"/>
<organism evidence="2 3">
    <name type="scientific">Thermoanaerobacter kivui</name>
    <name type="common">Acetogenium kivui</name>
    <dbReference type="NCBI Taxonomy" id="2325"/>
    <lineage>
        <taxon>Bacteria</taxon>
        <taxon>Bacillati</taxon>
        <taxon>Bacillota</taxon>
        <taxon>Clostridia</taxon>
        <taxon>Thermoanaerobacterales</taxon>
        <taxon>Thermoanaerobacteraceae</taxon>
        <taxon>Thermoanaerobacter</taxon>
    </lineage>
</organism>